<evidence type="ECO:0000313" key="4">
    <source>
        <dbReference type="Proteomes" id="UP000242560"/>
    </source>
</evidence>
<keyword evidence="4" id="KW-1185">Reference proteome</keyword>
<proteinExistence type="inferred from homology"/>
<evidence type="ECO:0000259" key="2">
    <source>
        <dbReference type="Pfam" id="PF08327"/>
    </source>
</evidence>
<dbReference type="InterPro" id="IPR023393">
    <property type="entry name" value="START-like_dom_sf"/>
</dbReference>
<sequence>MHENVVVKKEINAPVEKVWQALTDKALMKKWYFDIPDFELETHKEFNFYEPGEAKKYHHRCEILEIIPERKLKHTWTYPELSKDKSIVKWELEEDGDKTLVKITHKGLENFKHLGTDFQKESFNNGWTEILGKNLKEFVEQ</sequence>
<protein>
    <submittedName>
        <fullName evidence="3">Uncharacterized conserved protein YndB, AHSA1/START domain</fullName>
    </submittedName>
</protein>
<name>A0A1I3K4V0_9FLAO</name>
<gene>
    <name evidence="3" type="ORF">SAMN05421638_0590</name>
</gene>
<dbReference type="AlphaFoldDB" id="A0A1I3K4V0"/>
<comment type="similarity">
    <text evidence="1">Belongs to the AHA1 family.</text>
</comment>
<dbReference type="SUPFAM" id="SSF55961">
    <property type="entry name" value="Bet v1-like"/>
    <property type="match status" value="1"/>
</dbReference>
<dbReference type="Pfam" id="PF08327">
    <property type="entry name" value="AHSA1"/>
    <property type="match status" value="1"/>
</dbReference>
<dbReference type="EMBL" id="FORQ01000001">
    <property type="protein sequence ID" value="SFI67444.1"/>
    <property type="molecule type" value="Genomic_DNA"/>
</dbReference>
<feature type="domain" description="Activator of Hsp90 ATPase homologue 1/2-like C-terminal" evidence="2">
    <location>
        <begin position="12"/>
        <end position="140"/>
    </location>
</feature>
<reference evidence="4" key="1">
    <citation type="submission" date="2016-10" db="EMBL/GenBank/DDBJ databases">
        <authorList>
            <person name="Varghese N."/>
            <person name="Submissions S."/>
        </authorList>
    </citation>
    <scope>NUCLEOTIDE SEQUENCE [LARGE SCALE GENOMIC DNA]</scope>
    <source>
        <strain evidence="4">DSM 22251</strain>
    </source>
</reference>
<dbReference type="InterPro" id="IPR013538">
    <property type="entry name" value="ASHA1/2-like_C"/>
</dbReference>
<evidence type="ECO:0000256" key="1">
    <source>
        <dbReference type="ARBA" id="ARBA00006817"/>
    </source>
</evidence>
<accession>A0A1I3K4V0</accession>
<dbReference type="RefSeq" id="WP_089818480.1">
    <property type="nucleotide sequence ID" value="NZ_FORQ01000001.1"/>
</dbReference>
<dbReference type="CDD" id="cd07814">
    <property type="entry name" value="SRPBCC_CalC_Aha1-like"/>
    <property type="match status" value="1"/>
</dbReference>
<organism evidence="3 4">
    <name type="scientific">Kaistella treverensis</name>
    <dbReference type="NCBI Taxonomy" id="631455"/>
    <lineage>
        <taxon>Bacteria</taxon>
        <taxon>Pseudomonadati</taxon>
        <taxon>Bacteroidota</taxon>
        <taxon>Flavobacteriia</taxon>
        <taxon>Flavobacteriales</taxon>
        <taxon>Weeksellaceae</taxon>
        <taxon>Chryseobacterium group</taxon>
        <taxon>Kaistella</taxon>
    </lineage>
</organism>
<dbReference type="Proteomes" id="UP000242560">
    <property type="component" value="Unassembled WGS sequence"/>
</dbReference>
<dbReference type="Gene3D" id="3.30.530.20">
    <property type="match status" value="1"/>
</dbReference>
<evidence type="ECO:0000313" key="3">
    <source>
        <dbReference type="EMBL" id="SFI67444.1"/>
    </source>
</evidence>